<reference evidence="2" key="1">
    <citation type="journal article" date="2014" name="Front. Microbiol.">
        <title>High frequency of phylogenetically diverse reductive dehalogenase-homologous genes in deep subseafloor sedimentary metagenomes.</title>
        <authorList>
            <person name="Kawai M."/>
            <person name="Futagami T."/>
            <person name="Toyoda A."/>
            <person name="Takaki Y."/>
            <person name="Nishi S."/>
            <person name="Hori S."/>
            <person name="Arai W."/>
            <person name="Tsubouchi T."/>
            <person name="Morono Y."/>
            <person name="Uchiyama I."/>
            <person name="Ito T."/>
            <person name="Fujiyama A."/>
            <person name="Inagaki F."/>
            <person name="Takami H."/>
        </authorList>
    </citation>
    <scope>NUCLEOTIDE SEQUENCE</scope>
    <source>
        <strain evidence="2">Expedition CK06-06</strain>
    </source>
</reference>
<sequence length="67" mass="7104">MSALMTMTAPEQRKVIETLKKEGLRDKVKIMVGGGAITQEFADSIGADGYDPTAPGAVKLARKLIGK</sequence>
<dbReference type="SUPFAM" id="SSF52242">
    <property type="entry name" value="Cobalamin (vitamin B12)-binding domain"/>
    <property type="match status" value="1"/>
</dbReference>
<accession>X1PYG3</accession>
<gene>
    <name evidence="2" type="ORF">S12H4_10134</name>
</gene>
<protein>
    <recommendedName>
        <fullName evidence="1">B12-binding domain-containing protein</fullName>
    </recommendedName>
</protein>
<dbReference type="Gene3D" id="3.40.50.280">
    <property type="entry name" value="Cobalamin-binding domain"/>
    <property type="match status" value="1"/>
</dbReference>
<comment type="caution">
    <text evidence="2">The sequence shown here is derived from an EMBL/GenBank/DDBJ whole genome shotgun (WGS) entry which is preliminary data.</text>
</comment>
<dbReference type="InterPro" id="IPR006158">
    <property type="entry name" value="Cobalamin-bd"/>
</dbReference>
<dbReference type="AlphaFoldDB" id="X1PYG3"/>
<evidence type="ECO:0000259" key="1">
    <source>
        <dbReference type="PROSITE" id="PS51332"/>
    </source>
</evidence>
<organism evidence="2">
    <name type="scientific">marine sediment metagenome</name>
    <dbReference type="NCBI Taxonomy" id="412755"/>
    <lineage>
        <taxon>unclassified sequences</taxon>
        <taxon>metagenomes</taxon>
        <taxon>ecological metagenomes</taxon>
    </lineage>
</organism>
<feature type="domain" description="B12-binding" evidence="1">
    <location>
        <begin position="1"/>
        <end position="67"/>
    </location>
</feature>
<dbReference type="GO" id="GO:0031419">
    <property type="term" value="F:cobalamin binding"/>
    <property type="evidence" value="ECO:0007669"/>
    <property type="project" value="InterPro"/>
</dbReference>
<dbReference type="InterPro" id="IPR036724">
    <property type="entry name" value="Cobalamin-bd_sf"/>
</dbReference>
<proteinExistence type="predicted"/>
<evidence type="ECO:0000313" key="2">
    <source>
        <dbReference type="EMBL" id="GAI61342.1"/>
    </source>
</evidence>
<dbReference type="PROSITE" id="PS51332">
    <property type="entry name" value="B12_BINDING"/>
    <property type="match status" value="1"/>
</dbReference>
<name>X1PYG3_9ZZZZ</name>
<dbReference type="GO" id="GO:0046872">
    <property type="term" value="F:metal ion binding"/>
    <property type="evidence" value="ECO:0007669"/>
    <property type="project" value="InterPro"/>
</dbReference>
<dbReference type="EMBL" id="BARW01004268">
    <property type="protein sequence ID" value="GAI61342.1"/>
    <property type="molecule type" value="Genomic_DNA"/>
</dbReference>